<proteinExistence type="predicted"/>
<evidence type="ECO:0008006" key="6">
    <source>
        <dbReference type="Google" id="ProtNLM"/>
    </source>
</evidence>
<dbReference type="Pfam" id="PF18788">
    <property type="entry name" value="DarA_N"/>
    <property type="match status" value="1"/>
</dbReference>
<keyword evidence="1" id="KW-0175">Coiled coil</keyword>
<accession>A0A378Q4T4</accession>
<gene>
    <name evidence="4" type="ORF">NCTC11091_01001</name>
</gene>
<feature type="domain" description="Defence against restriction A N-terminal" evidence="2">
    <location>
        <begin position="220"/>
        <end position="341"/>
    </location>
</feature>
<feature type="coiled-coil region" evidence="1">
    <location>
        <begin position="365"/>
        <end position="392"/>
    </location>
</feature>
<evidence type="ECO:0000259" key="2">
    <source>
        <dbReference type="Pfam" id="PF18788"/>
    </source>
</evidence>
<organism evidence="4 5">
    <name type="scientific">Faucicola atlantae</name>
    <dbReference type="NCBI Taxonomy" id="34059"/>
    <lineage>
        <taxon>Bacteria</taxon>
        <taxon>Pseudomonadati</taxon>
        <taxon>Pseudomonadota</taxon>
        <taxon>Gammaproteobacteria</taxon>
        <taxon>Moraxellales</taxon>
        <taxon>Moraxellaceae</taxon>
        <taxon>Faucicola</taxon>
    </lineage>
</organism>
<evidence type="ECO:0000313" key="4">
    <source>
        <dbReference type="EMBL" id="STY95208.1"/>
    </source>
</evidence>
<dbReference type="Pfam" id="PF18798">
    <property type="entry name" value="LPD3"/>
    <property type="match status" value="1"/>
</dbReference>
<dbReference type="Proteomes" id="UP000255193">
    <property type="component" value="Unassembled WGS sequence"/>
</dbReference>
<dbReference type="RefSeq" id="WP_067058639.1">
    <property type="nucleotide sequence ID" value="NZ_MXAO01000050.1"/>
</dbReference>
<dbReference type="AlphaFoldDB" id="A0A378Q4T4"/>
<dbReference type="InterPro" id="IPR041140">
    <property type="entry name" value="DarA_N"/>
</dbReference>
<evidence type="ECO:0000256" key="1">
    <source>
        <dbReference type="SAM" id="Coils"/>
    </source>
</evidence>
<dbReference type="InterPro" id="IPR040824">
    <property type="entry name" value="LPD3"/>
</dbReference>
<dbReference type="EMBL" id="UGQA01000001">
    <property type="protein sequence ID" value="STY95208.1"/>
    <property type="molecule type" value="Genomic_DNA"/>
</dbReference>
<reference evidence="4 5" key="1">
    <citation type="submission" date="2018-06" db="EMBL/GenBank/DDBJ databases">
        <authorList>
            <consortium name="Pathogen Informatics"/>
            <person name="Doyle S."/>
        </authorList>
    </citation>
    <scope>NUCLEOTIDE SEQUENCE [LARGE SCALE GENOMIC DNA]</scope>
    <source>
        <strain evidence="4 5">NCTC11091</strain>
    </source>
</reference>
<name>A0A378Q4T4_9GAMM</name>
<protein>
    <recommendedName>
        <fullName evidence="6">Defence against restriction A N-terminal domain-containing protein</fullName>
    </recommendedName>
</protein>
<feature type="domain" description="Large polyvalent protein-associated" evidence="3">
    <location>
        <begin position="909"/>
        <end position="1024"/>
    </location>
</feature>
<sequence>MQHYQTLQQANSYITAPDGTRRYSRYEVGVIDGRYRAMPVLIADKAGFDGLGFDASVGSGDDHYTVLNLFDGSHKYIDSVAVVGADDDDHAAHLALSQFDYLGADYATVVVNDSAQFDDMSLDFAPQNGWSSETIARLMNNPSQDTGYYLPIINSKMLRAEQNRVTADNVMWDGANLVSHGSDYSRLLLDLQKHDAFGGLTAKLDMRELLADLGATELGFDALMETYSRLDAMGDRLFTALGHHAVGDLTVTNVTTTKPFKRQGVANVAMQFDLSDGQTFSIIFHNPDADPKKLAANDTMVSWKWLLNKKDVTAAVSPKQSDKVRYDVIASRIMKVAAKNSKRFVAAQMKKAQNQEKIATAQKLVDDKMATIAQLDADIADLKQQIDDFRLSDEAVAVSGDGYFSDHDRQEIWDFINQFITNPNFHDTLPKKAFKLLTLTQDLKQQLVAYLPNYHMGLDCVYITADAMQHIFASRGEAMAREMLGKLLNENILPDEILPNHQEHSRALALFNDFRPRSRQSKDAMMALGLSVQDNTVVVYNFMPVKKGTIQKAKAYAEKLALEGRQPDISGIPHLHLQEKNKAFNLAHVAGENFHRSEQAINIITDSPEKMQPIIPDGQGVAVSEASQAASTPTELTSEWGSGSVKIYPQYQSQYKALSHAWGYDGDFAKIDTENRIEIAKIINGVMQGDLSISRELRQNTRFAATIKQLSLPKIPNTYQGSVDWVSNNIDEFKDKLSNYEYFNRVAASGNKTTNSQPLTVSIEGTLDSVTVEWTEASQGDSLEGRDFYSLDDLQRELQALYDYDESKLPKNGYDKTRITLNYTEAGGEPKSESIRVDIGSAIGNFNPFKETLADYLKKTLIDMGIDANGLQDGSVLNMGGGKRYTSDASNQASLLQQAIMPRHADSVSEAQALIKPLVGKSFINQKFAMEATISGNTIGKLGSKKATEQSATPRLHAQAVANIDILFERAIIKVTHDDKKNRINVEHVHRLGSIMLDESTGAYVPVMITVIEYKHSNEGTRIYSVEAVEIEEKEKPAGQLVSDEQAQVLKTPIADFKNKIAKVLDEVKQWEAKTPLSNRTLTAEPKPNTQPHPAYTADDIAFLNDIVSGKTDPLDGVDYDRLEAIGEKDENDPLLAQALAIISAALDKATS</sequence>
<evidence type="ECO:0000313" key="5">
    <source>
        <dbReference type="Proteomes" id="UP000255193"/>
    </source>
</evidence>
<evidence type="ECO:0000259" key="3">
    <source>
        <dbReference type="Pfam" id="PF18798"/>
    </source>
</evidence>